<dbReference type="PANTHER" id="PTHR43266">
    <property type="entry name" value="MACROLIDE-EFFLUX PROTEIN"/>
    <property type="match status" value="1"/>
</dbReference>
<keyword evidence="3" id="KW-1003">Cell membrane</keyword>
<dbReference type="SUPFAM" id="SSF103473">
    <property type="entry name" value="MFS general substrate transporter"/>
    <property type="match status" value="1"/>
</dbReference>
<feature type="transmembrane region" description="Helical" evidence="7">
    <location>
        <begin position="255"/>
        <end position="275"/>
    </location>
</feature>
<feature type="transmembrane region" description="Helical" evidence="7">
    <location>
        <begin position="346"/>
        <end position="368"/>
    </location>
</feature>
<dbReference type="Proteomes" id="UP000245981">
    <property type="component" value="Unassembled WGS sequence"/>
</dbReference>
<keyword evidence="4 7" id="KW-0812">Transmembrane</keyword>
<dbReference type="OrthoDB" id="6637926at2"/>
<dbReference type="Gene3D" id="1.20.1250.20">
    <property type="entry name" value="MFS general substrate transporter like domains"/>
    <property type="match status" value="2"/>
</dbReference>
<keyword evidence="2" id="KW-0813">Transport</keyword>
<dbReference type="GO" id="GO:0005886">
    <property type="term" value="C:plasma membrane"/>
    <property type="evidence" value="ECO:0007669"/>
    <property type="project" value="UniProtKB-SubCell"/>
</dbReference>
<dbReference type="PANTHER" id="PTHR43266:SF2">
    <property type="entry name" value="MAJOR FACILITATOR SUPERFAMILY (MFS) PROFILE DOMAIN-CONTAINING PROTEIN"/>
    <property type="match status" value="1"/>
</dbReference>
<feature type="transmembrane region" description="Helical" evidence="7">
    <location>
        <begin position="12"/>
        <end position="35"/>
    </location>
</feature>
<dbReference type="EMBL" id="QGHF01000001">
    <property type="protein sequence ID" value="PWL00591.1"/>
    <property type="molecule type" value="Genomic_DNA"/>
</dbReference>
<feature type="transmembrane region" description="Helical" evidence="7">
    <location>
        <begin position="374"/>
        <end position="396"/>
    </location>
</feature>
<feature type="transmembrane region" description="Helical" evidence="7">
    <location>
        <begin position="88"/>
        <end position="113"/>
    </location>
</feature>
<comment type="caution">
    <text evidence="8">The sequence shown here is derived from an EMBL/GenBank/DDBJ whole genome shotgun (WGS) entry which is preliminary data.</text>
</comment>
<evidence type="ECO:0000256" key="4">
    <source>
        <dbReference type="ARBA" id="ARBA00022692"/>
    </source>
</evidence>
<evidence type="ECO:0000256" key="2">
    <source>
        <dbReference type="ARBA" id="ARBA00022448"/>
    </source>
</evidence>
<feature type="transmembrane region" description="Helical" evidence="7">
    <location>
        <begin position="168"/>
        <end position="187"/>
    </location>
</feature>
<evidence type="ECO:0000313" key="8">
    <source>
        <dbReference type="EMBL" id="PWL00591.1"/>
    </source>
</evidence>
<evidence type="ECO:0000256" key="5">
    <source>
        <dbReference type="ARBA" id="ARBA00022989"/>
    </source>
</evidence>
<dbReference type="InterPro" id="IPR010290">
    <property type="entry name" value="TM_effector"/>
</dbReference>
<keyword evidence="6 7" id="KW-0472">Membrane</keyword>
<dbReference type="AlphaFoldDB" id="A0A2V2BGR4"/>
<feature type="transmembrane region" description="Helical" evidence="7">
    <location>
        <begin position="315"/>
        <end position="334"/>
    </location>
</feature>
<keyword evidence="5 7" id="KW-1133">Transmembrane helix</keyword>
<evidence type="ECO:0000256" key="7">
    <source>
        <dbReference type="SAM" id="Phobius"/>
    </source>
</evidence>
<dbReference type="RefSeq" id="WP_109716263.1">
    <property type="nucleotide sequence ID" value="NZ_QGHF01000001.1"/>
</dbReference>
<gene>
    <name evidence="8" type="ORF">C7431_101403</name>
</gene>
<protein>
    <submittedName>
        <fullName evidence="8">Na+/melibiose symporter-like transporter</fullName>
    </submittedName>
</protein>
<feature type="transmembrane region" description="Helical" evidence="7">
    <location>
        <begin position="287"/>
        <end position="309"/>
    </location>
</feature>
<sequence>MNWLKIKNFRTLLASLFMSKTGDYAYEVVFVFIVLESTHHDYLLTGFVYFFRFIPFLFFGPVGGWMADNYRLKHNLLLSEWLRLIVSLLLFICSLNGSVSITVLIVASVLTTIGRSIFQPSYQTAVPRTVDASRLAGANGISQVAEETASVAGPLICSFILTFSDKSWVLLFNTLTYAVSIIFLFTFSETVAVKISAFRIKNVYKETWSCIQGLYYDTRGLFITILCSSVCILFTGSVLRFIIPAMTVSHGQGELITSWIFSLMAAGTITGGLIYDRFLKQASPERVMRYWFLYGMLLFVMSLTALYSFNFLLPLAFILGISGAFVDIALVTVIQTLSPAENTGKTFGTFSTLANTAEALSGLLSGLLAAGGLMVAFAGMSSLIALTGITGTVLLSGKTRNLHLKKNEACGSVQRESSD</sequence>
<evidence type="ECO:0000256" key="1">
    <source>
        <dbReference type="ARBA" id="ARBA00004651"/>
    </source>
</evidence>
<organism evidence="8 9">
    <name type="scientific">Pantoea allii</name>
    <dbReference type="NCBI Taxonomy" id="574096"/>
    <lineage>
        <taxon>Bacteria</taxon>
        <taxon>Pseudomonadati</taxon>
        <taxon>Pseudomonadota</taxon>
        <taxon>Gammaproteobacteria</taxon>
        <taxon>Enterobacterales</taxon>
        <taxon>Erwiniaceae</taxon>
        <taxon>Pantoea</taxon>
    </lineage>
</organism>
<evidence type="ECO:0000256" key="3">
    <source>
        <dbReference type="ARBA" id="ARBA00022475"/>
    </source>
</evidence>
<feature type="transmembrane region" description="Helical" evidence="7">
    <location>
        <begin position="221"/>
        <end position="243"/>
    </location>
</feature>
<proteinExistence type="predicted"/>
<evidence type="ECO:0000256" key="6">
    <source>
        <dbReference type="ARBA" id="ARBA00023136"/>
    </source>
</evidence>
<feature type="transmembrane region" description="Helical" evidence="7">
    <location>
        <begin position="47"/>
        <end position="67"/>
    </location>
</feature>
<accession>A0A2V2BGR4</accession>
<name>A0A2V2BGR4_9GAMM</name>
<comment type="subcellular location">
    <subcellularLocation>
        <location evidence="1">Cell membrane</location>
        <topology evidence="1">Multi-pass membrane protein</topology>
    </subcellularLocation>
</comment>
<reference evidence="8 9" key="1">
    <citation type="submission" date="2018-05" db="EMBL/GenBank/DDBJ databases">
        <title>Genomic Encyclopedia of Type Strains, Phase IV (KMG-V): Genome sequencing to study the core and pangenomes of soil and plant-associated prokaryotes.</title>
        <authorList>
            <person name="Whitman W."/>
        </authorList>
    </citation>
    <scope>NUCLEOTIDE SEQUENCE [LARGE SCALE GENOMIC DNA]</scope>
    <source>
        <strain evidence="8 9">PNA 200-10</strain>
    </source>
</reference>
<dbReference type="Pfam" id="PF05977">
    <property type="entry name" value="MFS_3"/>
    <property type="match status" value="1"/>
</dbReference>
<dbReference type="CDD" id="cd06173">
    <property type="entry name" value="MFS_MefA_like"/>
    <property type="match status" value="1"/>
</dbReference>
<dbReference type="InterPro" id="IPR036259">
    <property type="entry name" value="MFS_trans_sf"/>
</dbReference>
<evidence type="ECO:0000313" key="9">
    <source>
        <dbReference type="Proteomes" id="UP000245981"/>
    </source>
</evidence>